<feature type="transmembrane region" description="Helical" evidence="12">
    <location>
        <begin position="169"/>
        <end position="192"/>
    </location>
</feature>
<feature type="transmembrane region" description="Helical" evidence="12">
    <location>
        <begin position="693"/>
        <end position="709"/>
    </location>
</feature>
<dbReference type="PRINTS" id="PR00943">
    <property type="entry name" value="CUATPASE"/>
</dbReference>
<evidence type="ECO:0000256" key="2">
    <source>
        <dbReference type="ARBA" id="ARBA00006024"/>
    </source>
</evidence>
<dbReference type="Proteomes" id="UP000533598">
    <property type="component" value="Unassembled WGS sequence"/>
</dbReference>
<keyword evidence="3 12" id="KW-0812">Transmembrane</keyword>
<evidence type="ECO:0000313" key="16">
    <source>
        <dbReference type="Proteomes" id="UP000533598"/>
    </source>
</evidence>
<dbReference type="InterPro" id="IPR008250">
    <property type="entry name" value="ATPase_P-typ_transduc_dom_A_sf"/>
</dbReference>
<dbReference type="Pfam" id="PF00403">
    <property type="entry name" value="HMA"/>
    <property type="match status" value="1"/>
</dbReference>
<dbReference type="InterPro" id="IPR001757">
    <property type="entry name" value="P_typ_ATPase"/>
</dbReference>
<dbReference type="SUPFAM" id="SSF81665">
    <property type="entry name" value="Calcium ATPase, transmembrane domain M"/>
    <property type="match status" value="1"/>
</dbReference>
<proteinExistence type="inferred from homology"/>
<evidence type="ECO:0000256" key="3">
    <source>
        <dbReference type="ARBA" id="ARBA00022692"/>
    </source>
</evidence>
<dbReference type="InterPro" id="IPR017969">
    <property type="entry name" value="Heavy-metal-associated_CS"/>
</dbReference>
<evidence type="ECO:0000259" key="14">
    <source>
        <dbReference type="PROSITE" id="PS50846"/>
    </source>
</evidence>
<evidence type="ECO:0000256" key="6">
    <source>
        <dbReference type="ARBA" id="ARBA00022840"/>
    </source>
</evidence>
<evidence type="ECO:0000256" key="5">
    <source>
        <dbReference type="ARBA" id="ARBA00022741"/>
    </source>
</evidence>
<dbReference type="NCBIfam" id="TIGR01525">
    <property type="entry name" value="ATPase-IB_hvy"/>
    <property type="match status" value="1"/>
</dbReference>
<feature type="compositionally biased region" description="Low complexity" evidence="13">
    <location>
        <begin position="1"/>
        <end position="14"/>
    </location>
</feature>
<dbReference type="Pfam" id="PF00702">
    <property type="entry name" value="Hydrolase"/>
    <property type="match status" value="1"/>
</dbReference>
<dbReference type="PROSITE" id="PS50846">
    <property type="entry name" value="HMA_2"/>
    <property type="match status" value="1"/>
</dbReference>
<dbReference type="NCBIfam" id="TIGR01494">
    <property type="entry name" value="ATPase_P-type"/>
    <property type="match status" value="1"/>
</dbReference>
<feature type="domain" description="HMA" evidence="14">
    <location>
        <begin position="25"/>
        <end position="89"/>
    </location>
</feature>
<dbReference type="SUPFAM" id="SSF55008">
    <property type="entry name" value="HMA, heavy metal-associated domain"/>
    <property type="match status" value="1"/>
</dbReference>
<dbReference type="PROSITE" id="PS00154">
    <property type="entry name" value="ATPASE_E1_E2"/>
    <property type="match status" value="1"/>
</dbReference>
<dbReference type="InterPro" id="IPR018303">
    <property type="entry name" value="ATPase_P-typ_P_site"/>
</dbReference>
<dbReference type="Gene3D" id="3.30.70.100">
    <property type="match status" value="1"/>
</dbReference>
<keyword evidence="16" id="KW-1185">Reference proteome</keyword>
<keyword evidence="12" id="KW-1003">Cell membrane</keyword>
<dbReference type="GO" id="GO:0016887">
    <property type="term" value="F:ATP hydrolysis activity"/>
    <property type="evidence" value="ECO:0007669"/>
    <property type="project" value="InterPro"/>
</dbReference>
<feature type="transmembrane region" description="Helical" evidence="12">
    <location>
        <begin position="352"/>
        <end position="374"/>
    </location>
</feature>
<evidence type="ECO:0000256" key="10">
    <source>
        <dbReference type="ARBA" id="ARBA00049360"/>
    </source>
</evidence>
<dbReference type="FunFam" id="3.30.70.100:FF:000005">
    <property type="entry name" value="Copper-exporting P-type ATPase A"/>
    <property type="match status" value="1"/>
</dbReference>
<keyword evidence="9 12" id="KW-0472">Membrane</keyword>
<protein>
    <recommendedName>
        <fullName evidence="11">Cation-transporting P-type ATPase B</fullName>
    </recommendedName>
</protein>
<dbReference type="GO" id="GO:0005524">
    <property type="term" value="F:ATP binding"/>
    <property type="evidence" value="ECO:0007669"/>
    <property type="project" value="UniProtKB-UniRule"/>
</dbReference>
<dbReference type="Gene3D" id="3.40.50.1000">
    <property type="entry name" value="HAD superfamily/HAD-like"/>
    <property type="match status" value="1"/>
</dbReference>
<feature type="transmembrane region" description="Helical" evidence="12">
    <location>
        <begin position="138"/>
        <end position="157"/>
    </location>
</feature>
<evidence type="ECO:0000256" key="9">
    <source>
        <dbReference type="ARBA" id="ARBA00023136"/>
    </source>
</evidence>
<dbReference type="NCBIfam" id="TIGR01511">
    <property type="entry name" value="ATPase-IB1_Cu"/>
    <property type="match status" value="1"/>
</dbReference>
<evidence type="ECO:0000256" key="1">
    <source>
        <dbReference type="ARBA" id="ARBA00004651"/>
    </source>
</evidence>
<dbReference type="InterPro" id="IPR027256">
    <property type="entry name" value="P-typ_ATPase_IB"/>
</dbReference>
<dbReference type="GO" id="GO:0055070">
    <property type="term" value="P:copper ion homeostasis"/>
    <property type="evidence" value="ECO:0007669"/>
    <property type="project" value="TreeGrafter"/>
</dbReference>
<comment type="caution">
    <text evidence="15">The sequence shown here is derived from an EMBL/GenBank/DDBJ whole genome shotgun (WGS) entry which is preliminary data.</text>
</comment>
<keyword evidence="4 12" id="KW-0479">Metal-binding</keyword>
<gene>
    <name evidence="15" type="ORF">HNR67_005128</name>
</gene>
<dbReference type="InterPro" id="IPR036163">
    <property type="entry name" value="HMA_dom_sf"/>
</dbReference>
<evidence type="ECO:0000256" key="13">
    <source>
        <dbReference type="SAM" id="MobiDB-lite"/>
    </source>
</evidence>
<evidence type="ECO:0000256" key="11">
    <source>
        <dbReference type="ARBA" id="ARBA00074171"/>
    </source>
</evidence>
<keyword evidence="7" id="KW-1278">Translocase</keyword>
<dbReference type="InterPro" id="IPR044492">
    <property type="entry name" value="P_typ_ATPase_HD_dom"/>
</dbReference>
<dbReference type="GO" id="GO:0005886">
    <property type="term" value="C:plasma membrane"/>
    <property type="evidence" value="ECO:0007669"/>
    <property type="project" value="UniProtKB-SubCell"/>
</dbReference>
<dbReference type="FunFam" id="2.70.150.10:FF:000002">
    <property type="entry name" value="Copper-transporting ATPase 1, putative"/>
    <property type="match status" value="1"/>
</dbReference>
<evidence type="ECO:0000256" key="8">
    <source>
        <dbReference type="ARBA" id="ARBA00022989"/>
    </source>
</evidence>
<dbReference type="EMBL" id="JACHMH010000001">
    <property type="protein sequence ID" value="MBB4679010.1"/>
    <property type="molecule type" value="Genomic_DNA"/>
</dbReference>
<dbReference type="SUPFAM" id="SSF56784">
    <property type="entry name" value="HAD-like"/>
    <property type="match status" value="1"/>
</dbReference>
<comment type="catalytic activity">
    <reaction evidence="10">
        <text>ATP + H2O = ADP + phosphate + H(+)</text>
        <dbReference type="Rhea" id="RHEA:13065"/>
        <dbReference type="ChEBI" id="CHEBI:15377"/>
        <dbReference type="ChEBI" id="CHEBI:15378"/>
        <dbReference type="ChEBI" id="CHEBI:30616"/>
        <dbReference type="ChEBI" id="CHEBI:43474"/>
        <dbReference type="ChEBI" id="CHEBI:456216"/>
    </reaction>
</comment>
<dbReference type="InterPro" id="IPR023214">
    <property type="entry name" value="HAD_sf"/>
</dbReference>
<organism evidence="15 16">
    <name type="scientific">Crossiella cryophila</name>
    <dbReference type="NCBI Taxonomy" id="43355"/>
    <lineage>
        <taxon>Bacteria</taxon>
        <taxon>Bacillati</taxon>
        <taxon>Actinomycetota</taxon>
        <taxon>Actinomycetes</taxon>
        <taxon>Pseudonocardiales</taxon>
        <taxon>Pseudonocardiaceae</taxon>
        <taxon>Crossiella</taxon>
    </lineage>
</organism>
<dbReference type="PANTHER" id="PTHR43520">
    <property type="entry name" value="ATP7, ISOFORM B"/>
    <property type="match status" value="1"/>
</dbReference>
<evidence type="ECO:0000313" key="15">
    <source>
        <dbReference type="EMBL" id="MBB4679010.1"/>
    </source>
</evidence>
<dbReference type="Pfam" id="PF00122">
    <property type="entry name" value="E1-E2_ATPase"/>
    <property type="match status" value="1"/>
</dbReference>
<dbReference type="InterPro" id="IPR023298">
    <property type="entry name" value="ATPase_P-typ_TM_dom_sf"/>
</dbReference>
<dbReference type="InterPro" id="IPR059000">
    <property type="entry name" value="ATPase_P-type_domA"/>
</dbReference>
<dbReference type="GO" id="GO:0043682">
    <property type="term" value="F:P-type divalent copper transporter activity"/>
    <property type="evidence" value="ECO:0007669"/>
    <property type="project" value="TreeGrafter"/>
</dbReference>
<feature type="transmembrane region" description="Helical" evidence="12">
    <location>
        <begin position="110"/>
        <end position="132"/>
    </location>
</feature>
<dbReference type="GO" id="GO:0005507">
    <property type="term" value="F:copper ion binding"/>
    <property type="evidence" value="ECO:0007669"/>
    <property type="project" value="TreeGrafter"/>
</dbReference>
<dbReference type="InterPro" id="IPR023299">
    <property type="entry name" value="ATPase_P-typ_cyto_dom_N"/>
</dbReference>
<keyword evidence="5 12" id="KW-0547">Nucleotide-binding</keyword>
<name>A0A7W7FVF9_9PSEU</name>
<feature type="transmembrane region" description="Helical" evidence="12">
    <location>
        <begin position="380"/>
        <end position="408"/>
    </location>
</feature>
<comment type="similarity">
    <text evidence="2 12">Belongs to the cation transport ATPase (P-type) (TC 3.A.3) family. Type IB subfamily.</text>
</comment>
<dbReference type="InterPro" id="IPR036412">
    <property type="entry name" value="HAD-like_sf"/>
</dbReference>
<keyword evidence="6 12" id="KW-0067">ATP-binding</keyword>
<dbReference type="SUPFAM" id="SSF81653">
    <property type="entry name" value="Calcium ATPase, transduction domain A"/>
    <property type="match status" value="1"/>
</dbReference>
<dbReference type="InterPro" id="IPR006121">
    <property type="entry name" value="HMA_dom"/>
</dbReference>
<reference evidence="15 16" key="1">
    <citation type="submission" date="2020-08" db="EMBL/GenBank/DDBJ databases">
        <title>Sequencing the genomes of 1000 actinobacteria strains.</title>
        <authorList>
            <person name="Klenk H.-P."/>
        </authorList>
    </citation>
    <scope>NUCLEOTIDE SEQUENCE [LARGE SCALE GENOMIC DNA]</scope>
    <source>
        <strain evidence="15 16">DSM 44230</strain>
    </source>
</reference>
<dbReference type="PROSITE" id="PS01047">
    <property type="entry name" value="HMA_1"/>
    <property type="match status" value="1"/>
</dbReference>
<dbReference type="PRINTS" id="PR00119">
    <property type="entry name" value="CATATPASE"/>
</dbReference>
<dbReference type="CDD" id="cd02094">
    <property type="entry name" value="P-type_ATPase_Cu-like"/>
    <property type="match status" value="1"/>
</dbReference>
<comment type="subcellular location">
    <subcellularLocation>
        <location evidence="1">Cell membrane</location>
        <topology evidence="1">Multi-pass membrane protein</topology>
    </subcellularLocation>
</comment>
<dbReference type="PANTHER" id="PTHR43520:SF8">
    <property type="entry name" value="P-TYPE CU(+) TRANSPORTER"/>
    <property type="match status" value="1"/>
</dbReference>
<evidence type="ECO:0000256" key="4">
    <source>
        <dbReference type="ARBA" id="ARBA00022723"/>
    </source>
</evidence>
<dbReference type="AlphaFoldDB" id="A0A7W7FVF9"/>
<dbReference type="SFLD" id="SFLDS00003">
    <property type="entry name" value="Haloacid_Dehalogenase"/>
    <property type="match status" value="1"/>
</dbReference>
<feature type="transmembrane region" description="Helical" evidence="12">
    <location>
        <begin position="198"/>
        <end position="218"/>
    </location>
</feature>
<dbReference type="Gene3D" id="2.70.150.10">
    <property type="entry name" value="Calcium-transporting ATPase, cytoplasmic transduction domain A"/>
    <property type="match status" value="1"/>
</dbReference>
<evidence type="ECO:0000256" key="12">
    <source>
        <dbReference type="RuleBase" id="RU362081"/>
    </source>
</evidence>
<keyword evidence="8 12" id="KW-1133">Transmembrane helix</keyword>
<sequence length="742" mass="76583">MQQGVATGATAGNTAEDDGSGTRLGTVELALSGMTCAACAARIERKLNKIDGVHAVVNYATERAAVSFPPTVDIPRLVEAVTAAGYSAREVQETTATDTPDPVRALWRRLVVSVLLTFPLADLALAMAWVPWLRFPGWQWVCLGLAAPVVLWAALPFHRAALRNARHGAASMDTLVSLGVLSAFGWSTYAMFSTTVTGGIYLEVAAGVTTFLLAGRYFEARARRMAGDALRSLSLLAAKDVLLLRKGKEVRVPVGQLVVGDLFVVPPGEKIATDGVVESGRSVVDLSMVTGESVPVEADAGATVIGGTLSHSGRLIVRATGVGADTQLARMTALVEAAQAGKSGAQRLADRVAGVFVPVVLVLSALTLATWLLAGGSTESAFGAALAVLIIACPCALGLATPTALLVATGRGAQLGILLRGAQALESTRAVDTVLLDKTGTVTTGRMSLTEMHTSGDPDELLRHAGAVESASEHAIAAAITTAARARFPELPEVTEFTALPGLGASGRVEGAEVLIGRLLLFAERGWTVDSELAELCAEWEKLGRTVVVAGWNGAARGLLAVLDTVKESAPGAIKALRALGLTPVLLTGDNEATARLVAEAVGIEEVHAGVLPQGKVEVVRALQAKGRRVAMVGDGVNDGPALAAADLAMAMGTGADVALHAADLILVRDNLIAVPDAIRLARATLNTIRGNLWWAFGYNVAALPVAALGLLNPLIAGAAMALSSAFVVSNSMRLRKFGGGQ</sequence>
<feature type="region of interest" description="Disordered" evidence="13">
    <location>
        <begin position="1"/>
        <end position="22"/>
    </location>
</feature>
<dbReference type="CDD" id="cd00371">
    <property type="entry name" value="HMA"/>
    <property type="match status" value="1"/>
</dbReference>
<evidence type="ECO:0000256" key="7">
    <source>
        <dbReference type="ARBA" id="ARBA00022967"/>
    </source>
</evidence>
<dbReference type="SFLD" id="SFLDG00002">
    <property type="entry name" value="C1.7:_P-type_atpase_like"/>
    <property type="match status" value="1"/>
</dbReference>
<dbReference type="Gene3D" id="3.40.1110.10">
    <property type="entry name" value="Calcium-transporting ATPase, cytoplasmic domain N"/>
    <property type="match status" value="1"/>
</dbReference>
<dbReference type="SFLD" id="SFLDF00027">
    <property type="entry name" value="p-type_atpase"/>
    <property type="match status" value="1"/>
</dbReference>
<accession>A0A7W7FVF9</accession>